<evidence type="ECO:0000256" key="5">
    <source>
        <dbReference type="ARBA" id="ARBA00023043"/>
    </source>
</evidence>
<dbReference type="Proteomes" id="UP001632038">
    <property type="component" value="Unassembled WGS sequence"/>
</dbReference>
<evidence type="ECO:0000256" key="7">
    <source>
        <dbReference type="SAM" id="MobiDB-lite"/>
    </source>
</evidence>
<accession>A0ABD3DWP9</accession>
<dbReference type="AlphaFoldDB" id="A0ABD3DWP9"/>
<dbReference type="SUPFAM" id="SSF48403">
    <property type="entry name" value="Ankyrin repeat"/>
    <property type="match status" value="1"/>
</dbReference>
<dbReference type="Pfam" id="PF13962">
    <property type="entry name" value="PGG"/>
    <property type="match status" value="1"/>
</dbReference>
<evidence type="ECO:0000256" key="8">
    <source>
        <dbReference type="SAM" id="Phobius"/>
    </source>
</evidence>
<evidence type="ECO:0000313" key="10">
    <source>
        <dbReference type="EMBL" id="KAL3646703.1"/>
    </source>
</evidence>
<comment type="caution">
    <text evidence="10">The sequence shown here is derived from an EMBL/GenBank/DDBJ whole genome shotgun (WGS) entry which is preliminary data.</text>
</comment>
<comment type="subcellular location">
    <subcellularLocation>
        <location evidence="1">Membrane</location>
        <topology evidence="1">Multi-pass membrane protein</topology>
    </subcellularLocation>
</comment>
<feature type="transmembrane region" description="Helical" evidence="8">
    <location>
        <begin position="199"/>
        <end position="220"/>
    </location>
</feature>
<dbReference type="EMBL" id="JAVIJP010000011">
    <property type="protein sequence ID" value="KAL3646703.1"/>
    <property type="molecule type" value="Genomic_DNA"/>
</dbReference>
<feature type="transmembrane region" description="Helical" evidence="8">
    <location>
        <begin position="267"/>
        <end position="292"/>
    </location>
</feature>
<dbReference type="Gene3D" id="1.25.40.20">
    <property type="entry name" value="Ankyrin repeat-containing domain"/>
    <property type="match status" value="1"/>
</dbReference>
<sequence length="339" mass="37489">MEGAISQQMKRQLTGKRDDSSLHSAARAGNLEVILEIINEKEEEGLKELVSKQNQSGETALYVAAECGHVNLVEEFVKYYDVASAAIKVKNGFDAFHIAAKLGQLATIIHTLLKHKAINKEAINKSGETAFDTSEKTGRSEITAILREYGVKSTKCLNSQPQPTGARELKQTGQYVDEPKDVHPGITLGEANIAPNIEFTIFLIFDSLALFISLAVVVVQTSVVVVERQANKQLMTVINKLMWLACAFVLIAYLALCYIIVGKKEKWLAIGVTFIGTLIMATTLGTLCYWVVMHRIEASNWRSLRKSARNSRSLSSSISVVVSDSDIPEDEYRNLYALY</sequence>
<keyword evidence="11" id="KW-1185">Reference proteome</keyword>
<dbReference type="InterPro" id="IPR036770">
    <property type="entry name" value="Ankyrin_rpt-contain_sf"/>
</dbReference>
<keyword evidence="6 8" id="KW-0472">Membrane</keyword>
<evidence type="ECO:0000256" key="1">
    <source>
        <dbReference type="ARBA" id="ARBA00004141"/>
    </source>
</evidence>
<dbReference type="InterPro" id="IPR002110">
    <property type="entry name" value="Ankyrin_rpt"/>
</dbReference>
<feature type="transmembrane region" description="Helical" evidence="8">
    <location>
        <begin position="241"/>
        <end position="261"/>
    </location>
</feature>
<feature type="compositionally biased region" description="Polar residues" evidence="7">
    <location>
        <begin position="1"/>
        <end position="11"/>
    </location>
</feature>
<dbReference type="GO" id="GO:0016020">
    <property type="term" value="C:membrane"/>
    <property type="evidence" value="ECO:0007669"/>
    <property type="project" value="UniProtKB-SubCell"/>
</dbReference>
<dbReference type="Pfam" id="PF12796">
    <property type="entry name" value="Ank_2"/>
    <property type="match status" value="1"/>
</dbReference>
<gene>
    <name evidence="10" type="ORF">CASFOL_009247</name>
</gene>
<keyword evidence="3" id="KW-0677">Repeat</keyword>
<dbReference type="PANTHER" id="PTHR24186:SF26">
    <property type="entry name" value="ANKYRIN REPEAT PLANT PROTEIN"/>
    <property type="match status" value="1"/>
</dbReference>
<feature type="domain" description="PGG" evidence="9">
    <location>
        <begin position="186"/>
        <end position="259"/>
    </location>
</feature>
<evidence type="ECO:0000256" key="3">
    <source>
        <dbReference type="ARBA" id="ARBA00022737"/>
    </source>
</evidence>
<keyword evidence="2 8" id="KW-0812">Transmembrane</keyword>
<reference evidence="11" key="1">
    <citation type="journal article" date="2024" name="IScience">
        <title>Strigolactones Initiate the Formation of Haustorium-like Structures in Castilleja.</title>
        <authorList>
            <person name="Buerger M."/>
            <person name="Peterson D."/>
            <person name="Chory J."/>
        </authorList>
    </citation>
    <scope>NUCLEOTIDE SEQUENCE [LARGE SCALE GENOMIC DNA]</scope>
</reference>
<protein>
    <recommendedName>
        <fullName evidence="9">PGG domain-containing protein</fullName>
    </recommendedName>
</protein>
<evidence type="ECO:0000259" key="9">
    <source>
        <dbReference type="Pfam" id="PF13962"/>
    </source>
</evidence>
<keyword evidence="5" id="KW-0040">ANK repeat</keyword>
<evidence type="ECO:0000313" key="11">
    <source>
        <dbReference type="Proteomes" id="UP001632038"/>
    </source>
</evidence>
<proteinExistence type="predicted"/>
<evidence type="ECO:0000256" key="2">
    <source>
        <dbReference type="ARBA" id="ARBA00022692"/>
    </source>
</evidence>
<organism evidence="10 11">
    <name type="scientific">Castilleja foliolosa</name>
    <dbReference type="NCBI Taxonomy" id="1961234"/>
    <lineage>
        <taxon>Eukaryota</taxon>
        <taxon>Viridiplantae</taxon>
        <taxon>Streptophyta</taxon>
        <taxon>Embryophyta</taxon>
        <taxon>Tracheophyta</taxon>
        <taxon>Spermatophyta</taxon>
        <taxon>Magnoliopsida</taxon>
        <taxon>eudicotyledons</taxon>
        <taxon>Gunneridae</taxon>
        <taxon>Pentapetalae</taxon>
        <taxon>asterids</taxon>
        <taxon>lamiids</taxon>
        <taxon>Lamiales</taxon>
        <taxon>Orobanchaceae</taxon>
        <taxon>Pedicularideae</taxon>
        <taxon>Castillejinae</taxon>
        <taxon>Castilleja</taxon>
    </lineage>
</organism>
<dbReference type="InterPro" id="IPR026961">
    <property type="entry name" value="PGG_dom"/>
</dbReference>
<dbReference type="PANTHER" id="PTHR24186">
    <property type="entry name" value="PROTEIN PHOSPHATASE 1 REGULATORY SUBUNIT"/>
    <property type="match status" value="1"/>
</dbReference>
<feature type="region of interest" description="Disordered" evidence="7">
    <location>
        <begin position="1"/>
        <end position="22"/>
    </location>
</feature>
<evidence type="ECO:0000256" key="6">
    <source>
        <dbReference type="ARBA" id="ARBA00023136"/>
    </source>
</evidence>
<evidence type="ECO:0000256" key="4">
    <source>
        <dbReference type="ARBA" id="ARBA00022989"/>
    </source>
</evidence>
<dbReference type="SMART" id="SM00248">
    <property type="entry name" value="ANK"/>
    <property type="match status" value="4"/>
</dbReference>
<keyword evidence="4 8" id="KW-1133">Transmembrane helix</keyword>
<name>A0ABD3DWP9_9LAMI</name>